<dbReference type="Proteomes" id="UP001174997">
    <property type="component" value="Unassembled WGS sequence"/>
</dbReference>
<dbReference type="PANTHER" id="PTHR31658">
    <property type="entry name" value="CONSERVED OLIGOMERIC GOLGI COMPLEX SUBUNIT 1"/>
    <property type="match status" value="1"/>
</dbReference>
<sequence length="817" mass="91324">MATTTTAPPLDLTTLPGPYPHTTSPQIFSSPSFTLPQIRTLHKSLHLAIDDKSSRLRTQVGGSYRELLGTADTIVGMKSEIETVQQTLSDMGYQCGRGVVGHKMDALGRFTSDTMGDKAASGRERLLGGCLGQLDAILRNKSGNKTRRGERLETGARLFVLGRLLLAAGGQGREEKEQQGRRRRVLERQHKVRLMAGVDAVLRRYRKPAAGADKAEREATLVKALSAYALVTSSGARDVLGYFLRVRGEAIALALEVDEEERVARNPEDVLKALGLYTQTLQDVQALVPGKLSDALQKLKREKLLENEELLKMEGLRLDVYKRWCGDEIQFYTPFIRHDDLDGKAAREMLFGWADKGRKVVLEGLENTLREMGEFKAIVELRTEVLKLWISEGGKARGFDPSEVLDEIREAVNKHMLRVLEQKVAKLRLVGSEVSAAVEAWKEGRSDQHQSLWDMDSYDTDLSNGAAQFTQHVVSRLYGRNDDVSKAVASYKSWFRVIDDVGTVVDQLKRQRWDNDVDEIEDEETIEERQQLLAKDDPATLSKHLNESLVESFKKLDENLSTLWKEQQESPNKGHIAMYFLRVLRDIRSRLPENAEVKGFGLEAVPSLHHALVSTVVISPLDEFATVALVRRTVVGRSLWEGEPALPSSPSPGAFKFLRNLVGAMGDAGVDLWSPTAVSALKDALRKQLSEMWLEAVSKLTEAPEPEVNIETGEPSKSDAEEETSDTSDPKEESLEKEAAKTEAVPNIEQHRDLLVQWLYDIYYLSSFLGTDDTFKQLAGSILSKTDLEHSTAAKQRLQKISQDYFKRTSLLFGLLL</sequence>
<keyword evidence="5" id="KW-0653">Protein transport</keyword>
<organism evidence="9 10">
    <name type="scientific">Cercophora samala</name>
    <dbReference type="NCBI Taxonomy" id="330535"/>
    <lineage>
        <taxon>Eukaryota</taxon>
        <taxon>Fungi</taxon>
        <taxon>Dikarya</taxon>
        <taxon>Ascomycota</taxon>
        <taxon>Pezizomycotina</taxon>
        <taxon>Sordariomycetes</taxon>
        <taxon>Sordariomycetidae</taxon>
        <taxon>Sordariales</taxon>
        <taxon>Lasiosphaeriaceae</taxon>
        <taxon>Cercophora</taxon>
    </lineage>
</organism>
<evidence type="ECO:0000256" key="8">
    <source>
        <dbReference type="SAM" id="MobiDB-lite"/>
    </source>
</evidence>
<evidence type="ECO:0000256" key="1">
    <source>
        <dbReference type="ARBA" id="ARBA00004395"/>
    </source>
</evidence>
<dbReference type="GO" id="GO:0015031">
    <property type="term" value="P:protein transport"/>
    <property type="evidence" value="ECO:0007669"/>
    <property type="project" value="UniProtKB-KW"/>
</dbReference>
<name>A0AA39ZMH5_9PEZI</name>
<dbReference type="InterPro" id="IPR033370">
    <property type="entry name" value="COG1"/>
</dbReference>
<proteinExistence type="inferred from homology"/>
<comment type="subcellular location">
    <subcellularLocation>
        <location evidence="1">Golgi apparatus membrane</location>
        <topology evidence="1">Peripheral membrane protein</topology>
    </subcellularLocation>
</comment>
<feature type="compositionally biased region" description="Basic and acidic residues" evidence="8">
    <location>
        <begin position="728"/>
        <end position="741"/>
    </location>
</feature>
<evidence type="ECO:0000256" key="2">
    <source>
        <dbReference type="ARBA" id="ARBA00006653"/>
    </source>
</evidence>
<gene>
    <name evidence="9" type="ORF">QBC41DRAFT_102484</name>
</gene>
<evidence type="ECO:0000313" key="10">
    <source>
        <dbReference type="Proteomes" id="UP001174997"/>
    </source>
</evidence>
<feature type="region of interest" description="Disordered" evidence="8">
    <location>
        <begin position="704"/>
        <end position="743"/>
    </location>
</feature>
<dbReference type="EMBL" id="JAULSY010000004">
    <property type="protein sequence ID" value="KAK0673789.1"/>
    <property type="molecule type" value="Genomic_DNA"/>
</dbReference>
<keyword evidence="6" id="KW-0333">Golgi apparatus</keyword>
<dbReference type="Pfam" id="PF08700">
    <property type="entry name" value="VPS51_Exo84_N"/>
    <property type="match status" value="1"/>
</dbReference>
<dbReference type="AlphaFoldDB" id="A0AA39ZMH5"/>
<dbReference type="PANTHER" id="PTHR31658:SF0">
    <property type="entry name" value="CONSERVED OLIGOMERIC GOLGI COMPLEX SUBUNIT 1"/>
    <property type="match status" value="1"/>
</dbReference>
<reference evidence="9" key="1">
    <citation type="submission" date="2023-06" db="EMBL/GenBank/DDBJ databases">
        <title>Genome-scale phylogeny and comparative genomics of the fungal order Sordariales.</title>
        <authorList>
            <consortium name="Lawrence Berkeley National Laboratory"/>
            <person name="Hensen N."/>
            <person name="Bonometti L."/>
            <person name="Westerberg I."/>
            <person name="Brannstrom I.O."/>
            <person name="Guillou S."/>
            <person name="Cros-Aarteil S."/>
            <person name="Calhoun S."/>
            <person name="Haridas S."/>
            <person name="Kuo A."/>
            <person name="Mondo S."/>
            <person name="Pangilinan J."/>
            <person name="Riley R."/>
            <person name="Labutti K."/>
            <person name="Andreopoulos B."/>
            <person name="Lipzen A."/>
            <person name="Chen C."/>
            <person name="Yanf M."/>
            <person name="Daum C."/>
            <person name="Ng V."/>
            <person name="Clum A."/>
            <person name="Steindorff A."/>
            <person name="Ohm R."/>
            <person name="Martin F."/>
            <person name="Silar P."/>
            <person name="Natvig D."/>
            <person name="Lalanne C."/>
            <person name="Gautier V."/>
            <person name="Ament-Velasquez S.L."/>
            <person name="Kruys A."/>
            <person name="Hutchinson M.I."/>
            <person name="Powell A.J."/>
            <person name="Barry K."/>
            <person name="Miller A.N."/>
            <person name="Grigoriev I.V."/>
            <person name="Debuchy R."/>
            <person name="Gladieux P."/>
            <person name="Thoren M.H."/>
            <person name="Johannesson H."/>
        </authorList>
    </citation>
    <scope>NUCLEOTIDE SEQUENCE</scope>
    <source>
        <strain evidence="9">CBS 307.81</strain>
    </source>
</reference>
<comment type="caution">
    <text evidence="9">The sequence shown here is derived from an EMBL/GenBank/DDBJ whole genome shotgun (WGS) entry which is preliminary data.</text>
</comment>
<keyword evidence="4" id="KW-0813">Transport</keyword>
<keyword evidence="10" id="KW-1185">Reference proteome</keyword>
<evidence type="ECO:0000256" key="4">
    <source>
        <dbReference type="ARBA" id="ARBA00022448"/>
    </source>
</evidence>
<dbReference type="GO" id="GO:0006891">
    <property type="term" value="P:intra-Golgi vesicle-mediated transport"/>
    <property type="evidence" value="ECO:0007669"/>
    <property type="project" value="InterPro"/>
</dbReference>
<accession>A0AA39ZMH5</accession>
<dbReference type="GO" id="GO:0000139">
    <property type="term" value="C:Golgi membrane"/>
    <property type="evidence" value="ECO:0007669"/>
    <property type="project" value="UniProtKB-SubCell"/>
</dbReference>
<evidence type="ECO:0000256" key="5">
    <source>
        <dbReference type="ARBA" id="ARBA00022927"/>
    </source>
</evidence>
<dbReference type="GO" id="GO:0017119">
    <property type="term" value="C:Golgi transport complex"/>
    <property type="evidence" value="ECO:0007669"/>
    <property type="project" value="InterPro"/>
</dbReference>
<evidence type="ECO:0000313" key="9">
    <source>
        <dbReference type="EMBL" id="KAK0673789.1"/>
    </source>
</evidence>
<keyword evidence="7" id="KW-0472">Membrane</keyword>
<evidence type="ECO:0000256" key="6">
    <source>
        <dbReference type="ARBA" id="ARBA00023034"/>
    </source>
</evidence>
<protein>
    <recommendedName>
        <fullName evidence="3">Conserved oligomeric Golgi complex subunit 1</fullName>
    </recommendedName>
</protein>
<evidence type="ECO:0000256" key="3">
    <source>
        <dbReference type="ARBA" id="ARBA00020978"/>
    </source>
</evidence>
<evidence type="ECO:0000256" key="7">
    <source>
        <dbReference type="ARBA" id="ARBA00023136"/>
    </source>
</evidence>
<comment type="similarity">
    <text evidence="2">Belongs to the COG1 family.</text>
</comment>